<sequence>MKLVSTLSIATYFIFTAGVHSAPADIQGKSHGDNPLALVRRYTTDYISSTSTELNSLSHGSTYITETASQIKEPVATSNSGGYIVNPPGQDGYMTSFQSNFKSSIDPNYEGYTVDVSPGEEAYVTSVSTSDVTHPSQSNPKPIENPIITPPPPKIETINTDPGSKSNSESHVNSSGSSSEAQGDAPNLLHDLLWLWILLAILGGAIIIGVIIWLVR</sequence>
<gene>
    <name evidence="1" type="ORF">DSO57_1012361</name>
</gene>
<protein>
    <submittedName>
        <fullName evidence="1">Uncharacterized protein</fullName>
    </submittedName>
</protein>
<name>A0ACC2THE9_9FUNG</name>
<reference evidence="1" key="1">
    <citation type="submission" date="2022-04" db="EMBL/GenBank/DDBJ databases">
        <title>Genome of the entomopathogenic fungus Entomophthora muscae.</title>
        <authorList>
            <person name="Elya C."/>
            <person name="Lovett B.R."/>
            <person name="Lee E."/>
            <person name="Macias A.M."/>
            <person name="Hajek A.E."/>
            <person name="De Bivort B.L."/>
            <person name="Kasson M.T."/>
            <person name="De Fine Licht H.H."/>
            <person name="Stajich J.E."/>
        </authorList>
    </citation>
    <scope>NUCLEOTIDE SEQUENCE</scope>
    <source>
        <strain evidence="1">Berkeley</strain>
    </source>
</reference>
<dbReference type="EMBL" id="QTSX02002884">
    <property type="protein sequence ID" value="KAJ9073826.1"/>
    <property type="molecule type" value="Genomic_DNA"/>
</dbReference>
<keyword evidence="2" id="KW-1185">Reference proteome</keyword>
<comment type="caution">
    <text evidence="1">The sequence shown here is derived from an EMBL/GenBank/DDBJ whole genome shotgun (WGS) entry which is preliminary data.</text>
</comment>
<proteinExistence type="predicted"/>
<accession>A0ACC2THE9</accession>
<evidence type="ECO:0000313" key="2">
    <source>
        <dbReference type="Proteomes" id="UP001165960"/>
    </source>
</evidence>
<organism evidence="1 2">
    <name type="scientific">Entomophthora muscae</name>
    <dbReference type="NCBI Taxonomy" id="34485"/>
    <lineage>
        <taxon>Eukaryota</taxon>
        <taxon>Fungi</taxon>
        <taxon>Fungi incertae sedis</taxon>
        <taxon>Zoopagomycota</taxon>
        <taxon>Entomophthoromycotina</taxon>
        <taxon>Entomophthoromycetes</taxon>
        <taxon>Entomophthorales</taxon>
        <taxon>Entomophthoraceae</taxon>
        <taxon>Entomophthora</taxon>
    </lineage>
</organism>
<dbReference type="Proteomes" id="UP001165960">
    <property type="component" value="Unassembled WGS sequence"/>
</dbReference>
<evidence type="ECO:0000313" key="1">
    <source>
        <dbReference type="EMBL" id="KAJ9073826.1"/>
    </source>
</evidence>